<sequence>MKAKRYSTEFKSSIVALYNEGRTANSLANEYHLAVQTVTGWVKNLKSIPTALILKIVHFFSIRSSIIAHTFSILFITNNFDIQFLIINNY</sequence>
<dbReference type="SUPFAM" id="SSF46689">
    <property type="entry name" value="Homeodomain-like"/>
    <property type="match status" value="1"/>
</dbReference>
<organism evidence="1 2">
    <name type="scientific">Leuconostoc gasicomitatum</name>
    <dbReference type="NCBI Taxonomy" id="115778"/>
    <lineage>
        <taxon>Bacteria</taxon>
        <taxon>Bacillati</taxon>
        <taxon>Bacillota</taxon>
        <taxon>Bacilli</taxon>
        <taxon>Lactobacillales</taxon>
        <taxon>Lactobacillaceae</taxon>
        <taxon>Leuconostoc</taxon>
        <taxon>Leuconostoc gelidum group</taxon>
    </lineage>
</organism>
<evidence type="ECO:0000313" key="1">
    <source>
        <dbReference type="EMBL" id="CUW18604.1"/>
    </source>
</evidence>
<protein>
    <recommendedName>
        <fullName evidence="3">Transposase</fullName>
    </recommendedName>
</protein>
<gene>
    <name evidence="1" type="ORF">C122C_0749</name>
</gene>
<dbReference type="RefSeq" id="WP_412102640.1">
    <property type="nucleotide sequence ID" value="NZ_FBSY01000018.1"/>
</dbReference>
<dbReference type="InterPro" id="IPR002514">
    <property type="entry name" value="Transposase_8"/>
</dbReference>
<comment type="caution">
    <text evidence="1">The sequence shown here is derived from an EMBL/GenBank/DDBJ whole genome shotgun (WGS) entry which is preliminary data.</text>
</comment>
<reference evidence="1 2" key="1">
    <citation type="submission" date="2015-12" db="EMBL/GenBank/DDBJ databases">
        <authorList>
            <person name="Andreevskaya M."/>
        </authorList>
    </citation>
    <scope>NUCLEOTIDE SEQUENCE [LARGE SCALE GENOMIC DNA]</scope>
    <source>
        <strain evidence="1 2">C122c</strain>
    </source>
</reference>
<dbReference type="Proteomes" id="UP000199271">
    <property type="component" value="Unassembled WGS sequence"/>
</dbReference>
<dbReference type="EMBL" id="FBSY01000018">
    <property type="protein sequence ID" value="CUW18604.1"/>
    <property type="molecule type" value="Genomic_DNA"/>
</dbReference>
<proteinExistence type="predicted"/>
<keyword evidence="2" id="KW-1185">Reference proteome</keyword>
<dbReference type="InterPro" id="IPR009057">
    <property type="entry name" value="Homeodomain-like_sf"/>
</dbReference>
<evidence type="ECO:0000313" key="2">
    <source>
        <dbReference type="Proteomes" id="UP000199271"/>
    </source>
</evidence>
<dbReference type="Pfam" id="PF01527">
    <property type="entry name" value="HTH_Tnp_1"/>
    <property type="match status" value="1"/>
</dbReference>
<name>A0ABP2BDP1_9LACO</name>
<evidence type="ECO:0008006" key="3">
    <source>
        <dbReference type="Google" id="ProtNLM"/>
    </source>
</evidence>
<accession>A0ABP2BDP1</accession>